<reference evidence="3 4" key="2">
    <citation type="submission" date="2024-07" db="EMBL/GenBank/DDBJ databases">
        <authorList>
            <person name="Akdeniz Z."/>
        </authorList>
    </citation>
    <scope>NUCLEOTIDE SEQUENCE [LARGE SCALE GENOMIC DNA]</scope>
</reference>
<comment type="caution">
    <text evidence="2">The sequence shown here is derived from an EMBL/GenBank/DDBJ whole genome shotgun (WGS) entry which is preliminary data.</text>
</comment>
<protein>
    <submittedName>
        <fullName evidence="3">Hypothetical_protein</fullName>
    </submittedName>
</protein>
<feature type="region of interest" description="Disordered" evidence="1">
    <location>
        <begin position="458"/>
        <end position="479"/>
    </location>
</feature>
<feature type="region of interest" description="Disordered" evidence="1">
    <location>
        <begin position="784"/>
        <end position="804"/>
    </location>
</feature>
<keyword evidence="4" id="KW-1185">Reference proteome</keyword>
<dbReference type="EMBL" id="CAXDID020000139">
    <property type="protein sequence ID" value="CAL6038468.1"/>
    <property type="molecule type" value="Genomic_DNA"/>
</dbReference>
<reference evidence="2" key="1">
    <citation type="submission" date="2023-06" db="EMBL/GenBank/DDBJ databases">
        <authorList>
            <person name="Kurt Z."/>
        </authorList>
    </citation>
    <scope>NUCLEOTIDE SEQUENCE</scope>
</reference>
<feature type="compositionally biased region" description="Low complexity" evidence="1">
    <location>
        <begin position="462"/>
        <end position="471"/>
    </location>
</feature>
<organism evidence="2">
    <name type="scientific">Hexamita inflata</name>
    <dbReference type="NCBI Taxonomy" id="28002"/>
    <lineage>
        <taxon>Eukaryota</taxon>
        <taxon>Metamonada</taxon>
        <taxon>Diplomonadida</taxon>
        <taxon>Hexamitidae</taxon>
        <taxon>Hexamitinae</taxon>
        <taxon>Hexamita</taxon>
    </lineage>
</organism>
<evidence type="ECO:0000313" key="4">
    <source>
        <dbReference type="Proteomes" id="UP001642409"/>
    </source>
</evidence>
<accession>A0AA86RTI3</accession>
<feature type="compositionally biased region" description="Basic and acidic residues" evidence="1">
    <location>
        <begin position="784"/>
        <end position="801"/>
    </location>
</feature>
<dbReference type="Proteomes" id="UP001642409">
    <property type="component" value="Unassembled WGS sequence"/>
</dbReference>
<evidence type="ECO:0000313" key="3">
    <source>
        <dbReference type="EMBL" id="CAL6038468.1"/>
    </source>
</evidence>
<proteinExistence type="predicted"/>
<evidence type="ECO:0000256" key="1">
    <source>
        <dbReference type="SAM" id="MobiDB-lite"/>
    </source>
</evidence>
<sequence length="1007" mass="116616">MKIQLDAIIDHNKESSTNIINQKLLDMQKRFKSQLHDEIEQKIIKGQFSEEIIQIIELATELFLKISQDQPCDIQAQEINFDDMSMVSTGIFEETKHIPEVQEIQLSPNTFDIQEYIQEDQAKQQLIIQDDNIDYTQTFEKEPIQFRNKFKQLLQQVLNTTTDKDDTLISMMLQSNMRSNVKLIADILNWEHRKVSNYFREIFSQTQPITQSEISFMKQIIQSSTSRLIKDEVFVKQVIKAYPSLSIKEVKQQVKILVDEEIELHKYVLPLEVIQNNANVPVPEEVQMNHSQLTQQQIDYVTQYTLANIDQPIEISCKHLRSIYNNNIRIAPLRALISSIRKTQCQAEQELPTVEQIINQVIEPEKQPEPVKEKPHDIKTEIISSIKSSEQFVREYELQNNINQKEENVVKPEIVSEAKPYRKQTAAELLTQIKESQLKNSGSTSNLQQSADLSVKQLVNESSSLPSQQPKPKAKKNQVKPVQILNTQQKMNVIKQVEQNKAKTTGELEKKVKFLNSLRIVIGKNLCQNTEFITEIQAASIVCQGQISKIWHQFEKVDPSYTHFQARQYFNDTIFNRLLTESQKSQLDQILIENLGRMNKQELSAEVKKRIKLLLPDTIVDQFVFNNTKALKSKITRMQKSNNDEPADQKPQDNEENQIPIKQDEIMSDTNEIREEDLFNMNEIVIQNGHQLVIAAKPENDTGPVIQQVQVPKKKLIKKIEIPEGVILKEEQIKQVAKEKFRNATKNKQPEPVIVKQTQPKEQIKEQIKEVVIKIPTTIPKLPKIDPEPKIEQKPEPKVEPVKPNPIKLVQNNITPQVKTETRILQPNIQQTSSQEKMHSAHSAQSYSNEPIGTQHSPHFSIKYSARSPIDLANFDSFSSVLEPILPPSYVCDIEMFSRAFKRIQRGLSKYTQLQITNYIEKHPAVLRKIAPEIDMSYRKTVEYFKSQYCRIKYDGELNDQTKFEIDEHIKNSIGKTLQVVVQELNAKYISLKVPMWDIQMYVLSKL</sequence>
<dbReference type="EMBL" id="CATOUU010001104">
    <property type="protein sequence ID" value="CAI9972260.1"/>
    <property type="molecule type" value="Genomic_DNA"/>
</dbReference>
<gene>
    <name evidence="3" type="ORF">HINF_LOCUS37384</name>
    <name evidence="2" type="ORF">HINF_LOCUS59905</name>
</gene>
<feature type="region of interest" description="Disordered" evidence="1">
    <location>
        <begin position="637"/>
        <end position="666"/>
    </location>
</feature>
<evidence type="ECO:0000313" key="2">
    <source>
        <dbReference type="EMBL" id="CAI9972260.1"/>
    </source>
</evidence>
<dbReference type="AlphaFoldDB" id="A0AA86RTI3"/>
<name>A0AA86RTI3_9EUKA</name>